<dbReference type="SUPFAM" id="SSF52540">
    <property type="entry name" value="P-loop containing nucleoside triphosphate hydrolases"/>
    <property type="match status" value="1"/>
</dbReference>
<proteinExistence type="predicted"/>
<sequence length="514" mass="60078">MAVLMNRRKYPLGEQDFPSIREEGKVYVDKTMYALHLIETSKSNFLSKPRRFGKSLFLSTLESIFLGKKELFEGLYIYDKWQFEEYPIIRMSFSNIGYKTLGLQKAIAIELSRIAERYDIKLEHDAEDIANNHKGLIEKLSTKYNKGVVILIDEYDKPLIDFLEKDKIGIAKENRDILKVFYSILKDAEPYIKFLLITGVSKFSKVSIFSDLNNLTDIALDPDFNEICGISQQELEDNFVEELKLYDKEKIKAWYNGYKWDINGNTLYNPFSILTFFKNKGKFENYWYSTGTPTFLMKMCREQHLYKFDEIAINKNDLGNFDIENLKIEPLLFQTGYLTIVKEDSLFGEYILSFPNKEVKESYLRNLLEAYIDSQQLHSSPILNGIRAFLKAKDPELFKGTINQAFSHIPYSLWQKENEQYYHALVHLIFSLLGVYIFSEVQTQKGRTDSIVMFENEVFIFEFKLNKSAEEAFFQIGNKGYADKFKDSGMSIYKVGVNFSSEKKEVEEVFIEKS</sequence>
<name>A0A5C6RK49_9BACT</name>
<keyword evidence="3" id="KW-1185">Reference proteome</keyword>
<comment type="caution">
    <text evidence="2">The sequence shown here is derived from an EMBL/GenBank/DDBJ whole genome shotgun (WGS) entry which is preliminary data.</text>
</comment>
<dbReference type="Pfam" id="PF08011">
    <property type="entry name" value="PDDEXK_9"/>
    <property type="match status" value="1"/>
</dbReference>
<dbReference type="Proteomes" id="UP000321580">
    <property type="component" value="Unassembled WGS sequence"/>
</dbReference>
<dbReference type="InterPro" id="IPR012547">
    <property type="entry name" value="PDDEXK_9"/>
</dbReference>
<dbReference type="PANTHER" id="PTHR34825:SF1">
    <property type="entry name" value="AAA-ATPASE-LIKE DOMAIN-CONTAINING PROTEIN"/>
    <property type="match status" value="1"/>
</dbReference>
<accession>A0A5C6RK49</accession>
<protein>
    <submittedName>
        <fullName evidence="2">AAA family ATPase</fullName>
    </submittedName>
</protein>
<gene>
    <name evidence="2" type="ORF">FRY97_12835</name>
</gene>
<dbReference type="EMBL" id="VOOR01000025">
    <property type="protein sequence ID" value="TXB62728.1"/>
    <property type="molecule type" value="Genomic_DNA"/>
</dbReference>
<dbReference type="PANTHER" id="PTHR34825">
    <property type="entry name" value="CONSERVED PROTEIN, WITH A WEAK D-GALACTARATE DEHYDRATASE/ALTRONATE HYDROLASE DOMAIN"/>
    <property type="match status" value="1"/>
</dbReference>
<dbReference type="InterPro" id="IPR018631">
    <property type="entry name" value="AAA-ATPase-like_dom"/>
</dbReference>
<evidence type="ECO:0000313" key="3">
    <source>
        <dbReference type="Proteomes" id="UP000321580"/>
    </source>
</evidence>
<dbReference type="OrthoDB" id="9776605at2"/>
<organism evidence="2 3">
    <name type="scientific">Phaeodactylibacter luteus</name>
    <dbReference type="NCBI Taxonomy" id="1564516"/>
    <lineage>
        <taxon>Bacteria</taxon>
        <taxon>Pseudomonadati</taxon>
        <taxon>Bacteroidota</taxon>
        <taxon>Saprospiria</taxon>
        <taxon>Saprospirales</taxon>
        <taxon>Haliscomenobacteraceae</taxon>
        <taxon>Phaeodactylibacter</taxon>
    </lineage>
</organism>
<evidence type="ECO:0000313" key="2">
    <source>
        <dbReference type="EMBL" id="TXB62728.1"/>
    </source>
</evidence>
<dbReference type="InterPro" id="IPR027417">
    <property type="entry name" value="P-loop_NTPase"/>
</dbReference>
<dbReference type="AlphaFoldDB" id="A0A5C6RK49"/>
<dbReference type="Pfam" id="PF09820">
    <property type="entry name" value="AAA-ATPase_like"/>
    <property type="match status" value="1"/>
</dbReference>
<evidence type="ECO:0000259" key="1">
    <source>
        <dbReference type="Pfam" id="PF09820"/>
    </source>
</evidence>
<feature type="domain" description="AAA-ATPase-like" evidence="1">
    <location>
        <begin position="11"/>
        <end position="209"/>
    </location>
</feature>
<reference evidence="2 3" key="1">
    <citation type="submission" date="2019-08" db="EMBL/GenBank/DDBJ databases">
        <title>Genome of Phaeodactylibacter luteus.</title>
        <authorList>
            <person name="Bowman J.P."/>
        </authorList>
    </citation>
    <scope>NUCLEOTIDE SEQUENCE [LARGE SCALE GENOMIC DNA]</scope>
    <source>
        <strain evidence="2 3">KCTC 42180</strain>
    </source>
</reference>